<dbReference type="Proteomes" id="UP000258309">
    <property type="component" value="Unassembled WGS sequence"/>
</dbReference>
<sequence>MALMSRYRASIFIVFAIIVTYITFSQNTISREGHSVKVNNIWKGTEEGDWRERKAAPYKDYDNFRDEFDALGKKRSAGRMFGNTLENLSESRGHLRSTVEVLRPIGSGSGLGGGGTPFRYRPYPPYNTQRWKATHRGSFAECEMPEGTKGDMLVFSGRSEGLVDTPMGSNVALDIDSDLCFERKTRLEPYGYTEEEDGSSNSTVSTEWDHVNWGQLQKKCVAKNAERYVRSENVNEKTGTRTALLLRAYTGMQYTEDEKQNIRALVTELSLKSGGEYQVFLLTQMKDRDFDIANDPAAHKAAIEKHVPREFWDMTVFWTDAEMRELYPKIPDEFQNVHRAQWFSVQKFAQDFPEFDFYWNWELDSRYTGNHYDLLEKLGGFGATQPRKCLWERNNRYYIPQFHGQYDTDFRQSVEEIHGGSCLWAPPAIENVTPLGPPPPTKNQSRDDYVWGVGEEADYISLAPMFIPRTTLWVDRDAMSGYVGPDKTPRRTTIGTQSRCSKKLLDIMHMENQRGNFVSSEMTPQTVALHHGLKAVYAPIPIWFDREWDPRSLNKWFNTGDDGSTSNGKFVSPFSWGDEGRFSGSTWYYRAIPPMRLWNNFLGWEDTGVGGAEWERRNGRPCLPPMILHPIKDVEKTPPGFKSKSDLPY</sequence>
<dbReference type="Pfam" id="PF11885">
    <property type="entry name" value="DUF3405"/>
    <property type="match status" value="1"/>
</dbReference>
<dbReference type="STRING" id="5539.A0A3E2HJ13"/>
<proteinExistence type="predicted"/>
<feature type="non-terminal residue" evidence="1">
    <location>
        <position position="649"/>
    </location>
</feature>
<feature type="non-terminal residue" evidence="1">
    <location>
        <position position="1"/>
    </location>
</feature>
<reference evidence="1 2" key="1">
    <citation type="submission" date="2018-05" db="EMBL/GenBank/DDBJ databases">
        <title>Draft genome sequence of Scytalidium lignicola DSM 105466, a ubiquitous saprotrophic fungus.</title>
        <authorList>
            <person name="Buettner E."/>
            <person name="Gebauer A.M."/>
            <person name="Hofrichter M."/>
            <person name="Liers C."/>
            <person name="Kellner H."/>
        </authorList>
    </citation>
    <scope>NUCLEOTIDE SEQUENCE [LARGE SCALE GENOMIC DNA]</scope>
    <source>
        <strain evidence="1 2">DSM 105466</strain>
    </source>
</reference>
<evidence type="ECO:0000313" key="2">
    <source>
        <dbReference type="Proteomes" id="UP000258309"/>
    </source>
</evidence>
<comment type="caution">
    <text evidence="1">The sequence shown here is derived from an EMBL/GenBank/DDBJ whole genome shotgun (WGS) entry which is preliminary data.</text>
</comment>
<dbReference type="PANTHER" id="PTHR36205">
    <property type="entry name" value="CHROMOSOME 19, WHOLE GENOME SHOTGUN SEQUENCE"/>
    <property type="match status" value="1"/>
</dbReference>
<evidence type="ECO:0000313" key="1">
    <source>
        <dbReference type="EMBL" id="RFU33011.1"/>
    </source>
</evidence>
<gene>
    <name evidence="1" type="ORF">B7463_g3339</name>
</gene>
<dbReference type="InterPro" id="IPR021822">
    <property type="entry name" value="DUF3405"/>
</dbReference>
<keyword evidence="2" id="KW-1185">Reference proteome</keyword>
<dbReference type="EMBL" id="NCSJ02000043">
    <property type="protein sequence ID" value="RFU33011.1"/>
    <property type="molecule type" value="Genomic_DNA"/>
</dbReference>
<organism evidence="1 2">
    <name type="scientific">Scytalidium lignicola</name>
    <name type="common">Hyphomycete</name>
    <dbReference type="NCBI Taxonomy" id="5539"/>
    <lineage>
        <taxon>Eukaryota</taxon>
        <taxon>Fungi</taxon>
        <taxon>Dikarya</taxon>
        <taxon>Ascomycota</taxon>
        <taxon>Pezizomycotina</taxon>
        <taxon>Leotiomycetes</taxon>
        <taxon>Leotiomycetes incertae sedis</taxon>
        <taxon>Scytalidium</taxon>
    </lineage>
</organism>
<dbReference type="AlphaFoldDB" id="A0A3E2HJ13"/>
<protein>
    <submittedName>
        <fullName evidence="1">Uncharacterized protein</fullName>
    </submittedName>
</protein>
<dbReference type="OMA" id="SAMGWGR"/>
<dbReference type="OrthoDB" id="3353407at2759"/>
<name>A0A3E2HJ13_SCYLI</name>
<accession>A0A3E2HJ13</accession>
<dbReference type="PANTHER" id="PTHR36205:SF2">
    <property type="entry name" value="MAJOR FACILITATOR SUPERFAMILY TRANSPORTER"/>
    <property type="match status" value="1"/>
</dbReference>